<dbReference type="EMBL" id="JBHSHB010000008">
    <property type="protein sequence ID" value="MFC4689935.1"/>
    <property type="molecule type" value="Genomic_DNA"/>
</dbReference>
<reference evidence="2" key="1">
    <citation type="journal article" date="2019" name="Int. J. Syst. Evol. Microbiol.">
        <title>The Global Catalogue of Microorganisms (GCM) 10K type strain sequencing project: providing services to taxonomists for standard genome sequencing and annotation.</title>
        <authorList>
            <consortium name="The Broad Institute Genomics Platform"/>
            <consortium name="The Broad Institute Genome Sequencing Center for Infectious Disease"/>
            <person name="Wu L."/>
            <person name="Ma J."/>
        </authorList>
    </citation>
    <scope>NUCLEOTIDE SEQUENCE [LARGE SCALE GENOMIC DNA]</scope>
    <source>
        <strain evidence="2">CGMCC 4.7427</strain>
    </source>
</reference>
<evidence type="ECO:0000313" key="1">
    <source>
        <dbReference type="EMBL" id="MFC4689935.1"/>
    </source>
</evidence>
<keyword evidence="2" id="KW-1185">Reference proteome</keyword>
<proteinExistence type="predicted"/>
<protein>
    <submittedName>
        <fullName evidence="1">Uncharacterized protein</fullName>
    </submittedName>
</protein>
<dbReference type="RefSeq" id="WP_380032760.1">
    <property type="nucleotide sequence ID" value="NZ_JBHSHB010000008.1"/>
</dbReference>
<name>A0ABV9L7W7_9FLAO</name>
<gene>
    <name evidence="1" type="ORF">ACFO5T_05795</name>
</gene>
<evidence type="ECO:0000313" key="2">
    <source>
        <dbReference type="Proteomes" id="UP001595878"/>
    </source>
</evidence>
<dbReference type="Proteomes" id="UP001595878">
    <property type="component" value="Unassembled WGS sequence"/>
</dbReference>
<accession>A0ABV9L7W7</accession>
<sequence length="48" mass="5458">MIINSIITAITKAKVANGKVQFATVKASPFRYSNGSRFRRRDQKINLF</sequence>
<comment type="caution">
    <text evidence="1">The sequence shown here is derived from an EMBL/GenBank/DDBJ whole genome shotgun (WGS) entry which is preliminary data.</text>
</comment>
<organism evidence="1 2">
    <name type="scientific">Dokdonia genika</name>
    <dbReference type="NCBI Taxonomy" id="308113"/>
    <lineage>
        <taxon>Bacteria</taxon>
        <taxon>Pseudomonadati</taxon>
        <taxon>Bacteroidota</taxon>
        <taxon>Flavobacteriia</taxon>
        <taxon>Flavobacteriales</taxon>
        <taxon>Flavobacteriaceae</taxon>
        <taxon>Dokdonia</taxon>
    </lineage>
</organism>